<reference evidence="1 2" key="1">
    <citation type="journal article" date="2015" name="Sci. Rep.">
        <title>Chromosome-level genome map provides insights into diverse defense mechanisms in the medicinal fungus Ganoderma sinense.</title>
        <authorList>
            <person name="Zhu Y."/>
            <person name="Xu J."/>
            <person name="Sun C."/>
            <person name="Zhou S."/>
            <person name="Xu H."/>
            <person name="Nelson D.R."/>
            <person name="Qian J."/>
            <person name="Song J."/>
            <person name="Luo H."/>
            <person name="Xiang L."/>
            <person name="Li Y."/>
            <person name="Xu Z."/>
            <person name="Ji A."/>
            <person name="Wang L."/>
            <person name="Lu S."/>
            <person name="Hayward A."/>
            <person name="Sun W."/>
            <person name="Li X."/>
            <person name="Schwartz D.C."/>
            <person name="Wang Y."/>
            <person name="Chen S."/>
        </authorList>
    </citation>
    <scope>NUCLEOTIDE SEQUENCE [LARGE SCALE GENOMIC DNA]</scope>
    <source>
        <strain evidence="1 2">ZZ0214-1</strain>
    </source>
</reference>
<name>A0A2G8RW23_9APHY</name>
<sequence>MYPLLPRGWCSVMGGWNSAMGSLAAVDQSLDPAGAGRRFPRLRRIELHAHFWSSQEFSSSYDAAEKRETQDIERVADPLPRLKAAGLLQEFRVDNVVCGPGASDFMDDVYWPSDSET</sequence>
<evidence type="ECO:0000313" key="1">
    <source>
        <dbReference type="EMBL" id="PIL25711.1"/>
    </source>
</evidence>
<gene>
    <name evidence="1" type="ORF">GSI_11461</name>
</gene>
<dbReference type="Proteomes" id="UP000230002">
    <property type="component" value="Unassembled WGS sequence"/>
</dbReference>
<protein>
    <submittedName>
        <fullName evidence="1">Uncharacterized protein</fullName>
    </submittedName>
</protein>
<dbReference type="EMBL" id="AYKW01000045">
    <property type="protein sequence ID" value="PIL25711.1"/>
    <property type="molecule type" value="Genomic_DNA"/>
</dbReference>
<evidence type="ECO:0000313" key="2">
    <source>
        <dbReference type="Proteomes" id="UP000230002"/>
    </source>
</evidence>
<comment type="caution">
    <text evidence="1">The sequence shown here is derived from an EMBL/GenBank/DDBJ whole genome shotgun (WGS) entry which is preliminary data.</text>
</comment>
<proteinExistence type="predicted"/>
<keyword evidence="2" id="KW-1185">Reference proteome</keyword>
<dbReference type="AlphaFoldDB" id="A0A2G8RW23"/>
<organism evidence="1 2">
    <name type="scientific">Ganoderma sinense ZZ0214-1</name>
    <dbReference type="NCBI Taxonomy" id="1077348"/>
    <lineage>
        <taxon>Eukaryota</taxon>
        <taxon>Fungi</taxon>
        <taxon>Dikarya</taxon>
        <taxon>Basidiomycota</taxon>
        <taxon>Agaricomycotina</taxon>
        <taxon>Agaricomycetes</taxon>
        <taxon>Polyporales</taxon>
        <taxon>Polyporaceae</taxon>
        <taxon>Ganoderma</taxon>
    </lineage>
</organism>
<accession>A0A2G8RW23</accession>